<protein>
    <recommendedName>
        <fullName evidence="1">Mos1 transposase HTH domain-containing protein</fullName>
    </recommendedName>
</protein>
<accession>A0AAD5LYJ6</accession>
<dbReference type="Pfam" id="PF17906">
    <property type="entry name" value="HTH_48"/>
    <property type="match status" value="1"/>
</dbReference>
<gene>
    <name evidence="2" type="ORF">KIN20_001586</name>
</gene>
<evidence type="ECO:0000313" key="3">
    <source>
        <dbReference type="Proteomes" id="UP001196413"/>
    </source>
</evidence>
<dbReference type="Gene3D" id="1.10.10.1450">
    <property type="match status" value="1"/>
</dbReference>
<keyword evidence="3" id="KW-1185">Reference proteome</keyword>
<feature type="domain" description="Mos1 transposase HTH" evidence="1">
    <location>
        <begin position="58"/>
        <end position="104"/>
    </location>
</feature>
<evidence type="ECO:0000313" key="2">
    <source>
        <dbReference type="EMBL" id="KAJ1346698.1"/>
    </source>
</evidence>
<dbReference type="InterPro" id="IPR041426">
    <property type="entry name" value="Mos1_HTH"/>
</dbReference>
<reference evidence="2" key="1">
    <citation type="submission" date="2021-06" db="EMBL/GenBank/DDBJ databases">
        <title>Parelaphostrongylus tenuis whole genome reference sequence.</title>
        <authorList>
            <person name="Garwood T.J."/>
            <person name="Larsen P.A."/>
            <person name="Fountain-Jones N.M."/>
            <person name="Garbe J.R."/>
            <person name="Macchietto M.G."/>
            <person name="Kania S.A."/>
            <person name="Gerhold R.W."/>
            <person name="Richards J.E."/>
            <person name="Wolf T.M."/>
        </authorList>
    </citation>
    <scope>NUCLEOTIDE SEQUENCE</scope>
    <source>
        <strain evidence="2">MNPRO001-30</strain>
        <tissue evidence="2">Meninges</tissue>
    </source>
</reference>
<dbReference type="Proteomes" id="UP001196413">
    <property type="component" value="Unassembled WGS sequence"/>
</dbReference>
<dbReference type="AlphaFoldDB" id="A0AAD5LYJ6"/>
<sequence>MVQHYAGGYVWGCAIVDMKQVVLGESWCRSKQRLFRHVNSFKQWSDASSLGMELLWRQIRLLLMHEWRVEENAGEAARKISGAWDDDTVTQKTIRKCFEKFKAGPQCAVK</sequence>
<dbReference type="EMBL" id="JAHQIW010000210">
    <property type="protein sequence ID" value="KAJ1346698.1"/>
    <property type="molecule type" value="Genomic_DNA"/>
</dbReference>
<comment type="caution">
    <text evidence="2">The sequence shown here is derived from an EMBL/GenBank/DDBJ whole genome shotgun (WGS) entry which is preliminary data.</text>
</comment>
<organism evidence="2 3">
    <name type="scientific">Parelaphostrongylus tenuis</name>
    <name type="common">Meningeal worm</name>
    <dbReference type="NCBI Taxonomy" id="148309"/>
    <lineage>
        <taxon>Eukaryota</taxon>
        <taxon>Metazoa</taxon>
        <taxon>Ecdysozoa</taxon>
        <taxon>Nematoda</taxon>
        <taxon>Chromadorea</taxon>
        <taxon>Rhabditida</taxon>
        <taxon>Rhabditina</taxon>
        <taxon>Rhabditomorpha</taxon>
        <taxon>Strongyloidea</taxon>
        <taxon>Metastrongylidae</taxon>
        <taxon>Parelaphostrongylus</taxon>
    </lineage>
</organism>
<proteinExistence type="predicted"/>
<name>A0AAD5LYJ6_PARTN</name>
<evidence type="ECO:0000259" key="1">
    <source>
        <dbReference type="Pfam" id="PF17906"/>
    </source>
</evidence>